<dbReference type="PANTHER" id="PTHR46481:SF7">
    <property type="entry name" value="ZINC FINGER BED DOMAIN-CONTAINING PROTEIN RICESLEEPER 2-LIKE"/>
    <property type="match status" value="1"/>
</dbReference>
<proteinExistence type="predicted"/>
<dbReference type="EMBL" id="OZ034816">
    <property type="protein sequence ID" value="CAL1376463.1"/>
    <property type="molecule type" value="Genomic_DNA"/>
</dbReference>
<name>A0AAV2DSS9_9ROSI</name>
<sequence>MDNATSNDILVECMRTKLKEWGSDLLDGKYLQYRCEAHIIYLVVSDGLKEVGVAVERVRDCVKWVKSSARSAKFKSSINYLEMDGRRLVSLDFPTRWNFTYLMLDSTERFKPVFKFMHASPTDASF</sequence>
<gene>
    <name evidence="1" type="ORF">LTRI10_LOCUS18191</name>
</gene>
<accession>A0AAV2DSS9</accession>
<dbReference type="SUPFAM" id="SSF53098">
    <property type="entry name" value="Ribonuclease H-like"/>
    <property type="match status" value="1"/>
</dbReference>
<dbReference type="PANTHER" id="PTHR46481">
    <property type="entry name" value="ZINC FINGER BED DOMAIN-CONTAINING PROTEIN 4"/>
    <property type="match status" value="1"/>
</dbReference>
<reference evidence="1 2" key="1">
    <citation type="submission" date="2024-04" db="EMBL/GenBank/DDBJ databases">
        <authorList>
            <person name="Fracassetti M."/>
        </authorList>
    </citation>
    <scope>NUCLEOTIDE SEQUENCE [LARGE SCALE GENOMIC DNA]</scope>
</reference>
<keyword evidence="2" id="KW-1185">Reference proteome</keyword>
<dbReference type="Proteomes" id="UP001497516">
    <property type="component" value="Chromosome 3"/>
</dbReference>
<dbReference type="AlphaFoldDB" id="A0AAV2DSS9"/>
<evidence type="ECO:0000313" key="2">
    <source>
        <dbReference type="Proteomes" id="UP001497516"/>
    </source>
</evidence>
<evidence type="ECO:0000313" key="1">
    <source>
        <dbReference type="EMBL" id="CAL1376463.1"/>
    </source>
</evidence>
<organism evidence="1 2">
    <name type="scientific">Linum trigynum</name>
    <dbReference type="NCBI Taxonomy" id="586398"/>
    <lineage>
        <taxon>Eukaryota</taxon>
        <taxon>Viridiplantae</taxon>
        <taxon>Streptophyta</taxon>
        <taxon>Embryophyta</taxon>
        <taxon>Tracheophyta</taxon>
        <taxon>Spermatophyta</taxon>
        <taxon>Magnoliopsida</taxon>
        <taxon>eudicotyledons</taxon>
        <taxon>Gunneridae</taxon>
        <taxon>Pentapetalae</taxon>
        <taxon>rosids</taxon>
        <taxon>fabids</taxon>
        <taxon>Malpighiales</taxon>
        <taxon>Linaceae</taxon>
        <taxon>Linum</taxon>
    </lineage>
</organism>
<protein>
    <submittedName>
        <fullName evidence="1">Uncharacterized protein</fullName>
    </submittedName>
</protein>
<dbReference type="InterPro" id="IPR052035">
    <property type="entry name" value="ZnF_BED_domain_contain"/>
</dbReference>
<dbReference type="InterPro" id="IPR012337">
    <property type="entry name" value="RNaseH-like_sf"/>
</dbReference>